<evidence type="ECO:0008006" key="3">
    <source>
        <dbReference type="Google" id="ProtNLM"/>
    </source>
</evidence>
<evidence type="ECO:0000313" key="1">
    <source>
        <dbReference type="EMBL" id="KGJ52759.1"/>
    </source>
</evidence>
<dbReference type="InterPro" id="IPR011990">
    <property type="entry name" value="TPR-like_helical_dom_sf"/>
</dbReference>
<sequence length="126" mass="14556">MFFKRKEKKEEPVQEEVVQDTGELLANAQRAVAELKDKSGEERIAALNEIGILYAEAKQTDEAITYLEMSLSEKKDLGKGYRTLLNLYNTKRREAAKAKDDEQIQYYLRKIDEMMAISKEVTRASF</sequence>
<protein>
    <recommendedName>
        <fullName evidence="3">Tetratricopeptide repeat protein</fullName>
    </recommendedName>
</protein>
<proteinExistence type="predicted"/>
<dbReference type="Proteomes" id="UP000030008">
    <property type="component" value="Unassembled WGS sequence"/>
</dbReference>
<organism evidence="1 2">
    <name type="scientific">Clostridium innocuum</name>
    <dbReference type="NCBI Taxonomy" id="1522"/>
    <lineage>
        <taxon>Bacteria</taxon>
        <taxon>Bacillati</taxon>
        <taxon>Bacillota</taxon>
        <taxon>Clostridia</taxon>
        <taxon>Eubacteriales</taxon>
        <taxon>Clostridiaceae</taxon>
        <taxon>Clostridium</taxon>
    </lineage>
</organism>
<evidence type="ECO:0000313" key="2">
    <source>
        <dbReference type="Proteomes" id="UP000030008"/>
    </source>
</evidence>
<name>A0A099I460_CLOIN</name>
<dbReference type="RefSeq" id="WP_044905838.1">
    <property type="nucleotide sequence ID" value="NZ_CP022722.1"/>
</dbReference>
<gene>
    <name evidence="1" type="ORF">CIAN88_13060</name>
</gene>
<dbReference type="EMBL" id="JQIF01000054">
    <property type="protein sequence ID" value="KGJ52759.1"/>
    <property type="molecule type" value="Genomic_DNA"/>
</dbReference>
<dbReference type="AlphaFoldDB" id="A0A099I460"/>
<comment type="caution">
    <text evidence="1">The sequence shown here is derived from an EMBL/GenBank/DDBJ whole genome shotgun (WGS) entry which is preliminary data.</text>
</comment>
<dbReference type="Gene3D" id="1.25.40.10">
    <property type="entry name" value="Tetratricopeptide repeat domain"/>
    <property type="match status" value="1"/>
</dbReference>
<accession>A0A099I460</accession>
<reference evidence="1 2" key="1">
    <citation type="submission" date="2014-08" db="EMBL/GenBank/DDBJ databases">
        <title>Clostridium innocuum, an unnegligible vancomycin-resistant pathogen causing extra-intestinal infections.</title>
        <authorList>
            <person name="Feng Y."/>
            <person name="Chiu C.-H."/>
        </authorList>
    </citation>
    <scope>NUCLEOTIDE SEQUENCE [LARGE SCALE GENOMIC DNA]</scope>
    <source>
        <strain evidence="1 2">AN88</strain>
    </source>
</reference>